<accession>A0ABX4ZXD2</accession>
<feature type="chain" id="PRO_5046876852" description="Fimbrial protein" evidence="1">
    <location>
        <begin position="35"/>
        <end position="185"/>
    </location>
</feature>
<evidence type="ECO:0000313" key="2">
    <source>
        <dbReference type="EMBL" id="POZ20534.1"/>
    </source>
</evidence>
<evidence type="ECO:0000256" key="1">
    <source>
        <dbReference type="SAM" id="SignalP"/>
    </source>
</evidence>
<dbReference type="Proteomes" id="UP000237025">
    <property type="component" value="Unassembled WGS sequence"/>
</dbReference>
<keyword evidence="3" id="KW-1185">Reference proteome</keyword>
<dbReference type="EMBL" id="PQVW01000017">
    <property type="protein sequence ID" value="POZ20534.1"/>
    <property type="molecule type" value="Genomic_DNA"/>
</dbReference>
<proteinExistence type="predicted"/>
<dbReference type="RefSeq" id="WP_103950068.1">
    <property type="nucleotide sequence ID" value="NZ_PQVT01000007.1"/>
</dbReference>
<sequence>MNTRVIAKNQRKTGALLAYLIAGAGFLSSVPALAAGAIYDAKVDTLTIKAIKAMTCSNKLTPTDVHLDAAGKVLDTSAGTVTVTCAGVGSGKVALAIAKSSTDHYAEKADGTPEAGAVGTLTLILGGGTATSLSTADNYSSTKNIDKMVVAAAKADAAQFTLTPSGTVTTAGNFTYSLASAVWVE</sequence>
<evidence type="ECO:0000313" key="3">
    <source>
        <dbReference type="Proteomes" id="UP000237025"/>
    </source>
</evidence>
<comment type="caution">
    <text evidence="2">The sequence shown here is derived from an EMBL/GenBank/DDBJ whole genome shotgun (WGS) entry which is preliminary data.</text>
</comment>
<gene>
    <name evidence="2" type="ORF">C3712_18130</name>
</gene>
<name>A0ABX4ZXD2_9ENTR</name>
<evidence type="ECO:0008006" key="4">
    <source>
        <dbReference type="Google" id="ProtNLM"/>
    </source>
</evidence>
<feature type="signal peptide" evidence="1">
    <location>
        <begin position="1"/>
        <end position="34"/>
    </location>
</feature>
<organism evidence="2 3">
    <name type="scientific">Lelliottia aquatilis</name>
    <dbReference type="NCBI Taxonomy" id="2080838"/>
    <lineage>
        <taxon>Bacteria</taxon>
        <taxon>Pseudomonadati</taxon>
        <taxon>Pseudomonadota</taxon>
        <taxon>Gammaproteobacteria</taxon>
        <taxon>Enterobacterales</taxon>
        <taxon>Enterobacteriaceae</taxon>
        <taxon>Lelliottia</taxon>
    </lineage>
</organism>
<reference evidence="2 3" key="1">
    <citation type="submission" date="2018-02" db="EMBL/GenBank/DDBJ databases">
        <title>Lelliotia aquatilis sp. nov., isolated from drinking water.</title>
        <authorList>
            <person name="Kaempfer P."/>
            <person name="Glaeser S."/>
            <person name="Exner M."/>
            <person name="Doijad S."/>
            <person name="Chakraborty T."/>
        </authorList>
    </citation>
    <scope>NUCLEOTIDE SEQUENCE [LARGE SCALE GENOMIC DNA]</scope>
    <source>
        <strain evidence="2 3">6331-17</strain>
    </source>
</reference>
<keyword evidence="1" id="KW-0732">Signal</keyword>
<protein>
    <recommendedName>
        <fullName evidence="4">Fimbrial protein</fullName>
    </recommendedName>
</protein>